<reference evidence="1" key="1">
    <citation type="submission" date="2014-11" db="EMBL/GenBank/DDBJ databases">
        <authorList>
            <person name="Amaro Gonzalez C."/>
        </authorList>
    </citation>
    <scope>NUCLEOTIDE SEQUENCE</scope>
</reference>
<organism evidence="1">
    <name type="scientific">Anguilla anguilla</name>
    <name type="common">European freshwater eel</name>
    <name type="synonym">Muraena anguilla</name>
    <dbReference type="NCBI Taxonomy" id="7936"/>
    <lineage>
        <taxon>Eukaryota</taxon>
        <taxon>Metazoa</taxon>
        <taxon>Chordata</taxon>
        <taxon>Craniata</taxon>
        <taxon>Vertebrata</taxon>
        <taxon>Euteleostomi</taxon>
        <taxon>Actinopterygii</taxon>
        <taxon>Neopterygii</taxon>
        <taxon>Teleostei</taxon>
        <taxon>Anguilliformes</taxon>
        <taxon>Anguillidae</taxon>
        <taxon>Anguilla</taxon>
    </lineage>
</organism>
<dbReference type="AlphaFoldDB" id="A0A0E9Y1F6"/>
<sequence>MRTVRWLALKTQAASSSALLINTLNRLNTEIVAG</sequence>
<name>A0A0E9Y1F6_ANGAN</name>
<accession>A0A0E9Y1F6</accession>
<protein>
    <submittedName>
        <fullName evidence="1">Uncharacterized protein</fullName>
    </submittedName>
</protein>
<evidence type="ECO:0000313" key="1">
    <source>
        <dbReference type="EMBL" id="JAI07951.1"/>
    </source>
</evidence>
<proteinExistence type="predicted"/>
<reference evidence="1" key="2">
    <citation type="journal article" date="2015" name="Fish Shellfish Immunol.">
        <title>Early steps in the European eel (Anguilla anguilla)-Vibrio vulnificus interaction in the gills: Role of the RtxA13 toxin.</title>
        <authorList>
            <person name="Callol A."/>
            <person name="Pajuelo D."/>
            <person name="Ebbesson L."/>
            <person name="Teles M."/>
            <person name="MacKenzie S."/>
            <person name="Amaro C."/>
        </authorList>
    </citation>
    <scope>NUCLEOTIDE SEQUENCE</scope>
</reference>
<dbReference type="EMBL" id="GBXM01000627">
    <property type="protein sequence ID" value="JAI07951.1"/>
    <property type="molecule type" value="Transcribed_RNA"/>
</dbReference>